<dbReference type="Gene3D" id="3.40.50.1820">
    <property type="entry name" value="alpha/beta hydrolase"/>
    <property type="match status" value="2"/>
</dbReference>
<keyword evidence="1" id="KW-1133">Transmembrane helix</keyword>
<dbReference type="InterPro" id="IPR029058">
    <property type="entry name" value="AB_hydrolase_fold"/>
</dbReference>
<dbReference type="CTD" id="20329181"/>
<dbReference type="GeneID" id="20329181"/>
<dbReference type="Proteomes" id="UP000054324">
    <property type="component" value="Unassembled WGS sequence"/>
</dbReference>
<dbReference type="GO" id="GO:0008374">
    <property type="term" value="F:O-acyltransferase activity"/>
    <property type="evidence" value="ECO:0007669"/>
    <property type="project" value="InterPro"/>
</dbReference>
<feature type="transmembrane region" description="Helical" evidence="1">
    <location>
        <begin position="9"/>
        <end position="26"/>
    </location>
</feature>
<name>A0A074ZEX0_OPIVI</name>
<evidence type="ECO:0000256" key="1">
    <source>
        <dbReference type="SAM" id="Phobius"/>
    </source>
</evidence>
<proteinExistence type="predicted"/>
<dbReference type="KEGG" id="ovi:T265_15015"/>
<dbReference type="AlphaFoldDB" id="A0A074ZEX0"/>
<gene>
    <name evidence="2" type="ORF">T265_15015</name>
</gene>
<keyword evidence="1" id="KW-0472">Membrane</keyword>
<sequence>MPRNTLESIIYYAMIVMVFTCFFNFLCEAAVSRDKINTGEKFPVVLVPGLGGSRIYYRDKNDPSGSMHRLWLNFRHIFDISRLIQLLRCNQPTGIGNFHSLQYDESTQKTIDKADVEIIVPGWGDTWTIEHLDEDEYFIGAEFSAIVEELTKDPFFIRNVSVRGTPYDFRRTPTENQQVLHRMKQLVEETYKLNGQRKIVLVAHSLGTIYSFEFLKLQTAAWKSKYIKAFVSISGPFGGTVKATNALTSGEAFPLHIPNPFKLRNLFRTLPSVGFLLPDPRFWPANEPIVTTPERNYTANDVQQLFIDIGFPQGYDMWLHNPKQSDYLEGPTNVENVYCVYGTQIQTLEKVVYLPQGIFRKPFPDQIPTHVYGNGDGTVNLRSLQVCNKWPNVNLTELPGAQHLETLQDKRLLKLINEITGAEPSQ</sequence>
<keyword evidence="1" id="KW-0812">Transmembrane</keyword>
<dbReference type="RefSeq" id="XP_009174466.1">
    <property type="nucleotide sequence ID" value="XM_009176202.1"/>
</dbReference>
<reference evidence="2 3" key="1">
    <citation type="submission" date="2013-11" db="EMBL/GenBank/DDBJ databases">
        <title>Opisthorchis viverrini - life in the bile duct.</title>
        <authorList>
            <person name="Young N.D."/>
            <person name="Nagarajan N."/>
            <person name="Lin S.J."/>
            <person name="Korhonen P.K."/>
            <person name="Jex A.R."/>
            <person name="Hall R.S."/>
            <person name="Safavi-Hemami H."/>
            <person name="Kaewkong W."/>
            <person name="Bertrand D."/>
            <person name="Gao S."/>
            <person name="Seet Q."/>
            <person name="Wongkham S."/>
            <person name="Teh B.T."/>
            <person name="Wongkham C."/>
            <person name="Intapan P.M."/>
            <person name="Maleewong W."/>
            <person name="Yang X."/>
            <person name="Hu M."/>
            <person name="Wang Z."/>
            <person name="Hofmann A."/>
            <person name="Sternberg P.W."/>
            <person name="Tan P."/>
            <person name="Wang J."/>
            <person name="Gasser R.B."/>
        </authorList>
    </citation>
    <scope>NUCLEOTIDE SEQUENCE [LARGE SCALE GENOMIC DNA]</scope>
</reference>
<dbReference type="SUPFAM" id="SSF53474">
    <property type="entry name" value="alpha/beta-Hydrolases"/>
    <property type="match status" value="1"/>
</dbReference>
<dbReference type="InterPro" id="IPR003386">
    <property type="entry name" value="LACT/PDAT_acylTrfase"/>
</dbReference>
<dbReference type="GO" id="GO:0006629">
    <property type="term" value="P:lipid metabolic process"/>
    <property type="evidence" value="ECO:0007669"/>
    <property type="project" value="InterPro"/>
</dbReference>
<evidence type="ECO:0000313" key="3">
    <source>
        <dbReference type="Proteomes" id="UP000054324"/>
    </source>
</evidence>
<dbReference type="Pfam" id="PF02450">
    <property type="entry name" value="LCAT"/>
    <property type="match status" value="2"/>
</dbReference>
<dbReference type="OrthoDB" id="190846at2759"/>
<dbReference type="STRING" id="6198.A0A074ZEX0"/>
<dbReference type="EMBL" id="KL596941">
    <property type="protein sequence ID" value="KER21780.1"/>
    <property type="molecule type" value="Genomic_DNA"/>
</dbReference>
<evidence type="ECO:0000313" key="2">
    <source>
        <dbReference type="EMBL" id="KER21780.1"/>
    </source>
</evidence>
<keyword evidence="3" id="KW-1185">Reference proteome</keyword>
<evidence type="ECO:0008006" key="4">
    <source>
        <dbReference type="Google" id="ProtNLM"/>
    </source>
</evidence>
<accession>A0A074ZEX0</accession>
<dbReference type="PANTHER" id="PTHR11440">
    <property type="entry name" value="LECITHIN-CHOLESTEROL ACYLTRANSFERASE-RELATED"/>
    <property type="match status" value="1"/>
</dbReference>
<organism evidence="2 3">
    <name type="scientific">Opisthorchis viverrini</name>
    <name type="common">Southeast Asian liver fluke</name>
    <dbReference type="NCBI Taxonomy" id="6198"/>
    <lineage>
        <taxon>Eukaryota</taxon>
        <taxon>Metazoa</taxon>
        <taxon>Spiralia</taxon>
        <taxon>Lophotrochozoa</taxon>
        <taxon>Platyhelminthes</taxon>
        <taxon>Trematoda</taxon>
        <taxon>Digenea</taxon>
        <taxon>Opisthorchiida</taxon>
        <taxon>Opisthorchiata</taxon>
        <taxon>Opisthorchiidae</taxon>
        <taxon>Opisthorchis</taxon>
    </lineage>
</organism>
<protein>
    <recommendedName>
        <fullName evidence="4">Lecithin:cholesterol acyltransferase</fullName>
    </recommendedName>
</protein>